<sequence>MARQSPPGEVLPSAAPGPAAIGHEPFSEQDIRALVGAAAFEKGTAYADEGRVRELQWFGGRTRLFGQVRGSGRSPYAVSVQLRDEGEHWSLLGGACSCPVKHECKHVAAVLVEALRREREGTLAGPFPGESAVDAVPEWRSALAPLLAGAERSHAGIPLGLQFELLPGEPVRRAPRPL</sequence>
<keyword evidence="1" id="KW-0479">Metal-binding</keyword>
<evidence type="ECO:0000259" key="3">
    <source>
        <dbReference type="PROSITE" id="PS50966"/>
    </source>
</evidence>
<dbReference type="AlphaFoldDB" id="A0A166GZU8"/>
<feature type="domain" description="SWIM-type" evidence="3">
    <location>
        <begin position="76"/>
        <end position="115"/>
    </location>
</feature>
<keyword evidence="5" id="KW-1185">Reference proteome</keyword>
<dbReference type="Proteomes" id="UP000076717">
    <property type="component" value="Unassembled WGS sequence"/>
</dbReference>
<dbReference type="GO" id="GO:0008270">
    <property type="term" value="F:zinc ion binding"/>
    <property type="evidence" value="ECO:0007669"/>
    <property type="project" value="UniProtKB-KW"/>
</dbReference>
<dbReference type="PATRIC" id="fig|1671680.3.peg.3502"/>
<dbReference type="EMBL" id="LIIN01000257">
    <property type="protein sequence ID" value="KZX19681.1"/>
    <property type="molecule type" value="Genomic_DNA"/>
</dbReference>
<evidence type="ECO:0000313" key="5">
    <source>
        <dbReference type="Proteomes" id="UP000076717"/>
    </source>
</evidence>
<accession>A0A166GZU8</accession>
<keyword evidence="1" id="KW-0862">Zinc</keyword>
<name>A0A166GZU8_9MICO</name>
<proteinExistence type="predicted"/>
<dbReference type="RefSeq" id="WP_068213768.1">
    <property type="nucleotide sequence ID" value="NZ_LIIN01000257.1"/>
</dbReference>
<feature type="region of interest" description="Disordered" evidence="2">
    <location>
        <begin position="1"/>
        <end position="23"/>
    </location>
</feature>
<dbReference type="PROSITE" id="PS50966">
    <property type="entry name" value="ZF_SWIM"/>
    <property type="match status" value="1"/>
</dbReference>
<gene>
    <name evidence="4" type="ORF">ACH61_03223</name>
</gene>
<reference evidence="4 5" key="1">
    <citation type="submission" date="2015-08" db="EMBL/GenBank/DDBJ databases">
        <title>Draft Genome Sequence of Rathayibacter sp. Strain VKM Ac-2596 Isolated from Leaf Gall Induced by Plant-Parasitic Nematodes.</title>
        <authorList>
            <person name="Vasilenko O.V."/>
            <person name="Starodumova I.P."/>
            <person name="Tarlachkov S.V."/>
            <person name="Dorofeeva L.V."/>
            <person name="Evtushenko L.I."/>
        </authorList>
    </citation>
    <scope>NUCLEOTIDE SEQUENCE [LARGE SCALE GENOMIC DNA]</scope>
    <source>
        <strain evidence="4 5">VKM Ac-2596</strain>
    </source>
</reference>
<evidence type="ECO:0000256" key="1">
    <source>
        <dbReference type="PROSITE-ProRule" id="PRU00325"/>
    </source>
</evidence>
<organism evidence="4 5">
    <name type="scientific">Rathayibacter tanaceti</name>
    <dbReference type="NCBI Taxonomy" id="1671680"/>
    <lineage>
        <taxon>Bacteria</taxon>
        <taxon>Bacillati</taxon>
        <taxon>Actinomycetota</taxon>
        <taxon>Actinomycetes</taxon>
        <taxon>Micrococcales</taxon>
        <taxon>Microbacteriaceae</taxon>
        <taxon>Rathayibacter</taxon>
    </lineage>
</organism>
<comment type="caution">
    <text evidence="4">The sequence shown here is derived from an EMBL/GenBank/DDBJ whole genome shotgun (WGS) entry which is preliminary data.</text>
</comment>
<protein>
    <recommendedName>
        <fullName evidence="3">SWIM-type domain-containing protein</fullName>
    </recommendedName>
</protein>
<dbReference type="InterPro" id="IPR007527">
    <property type="entry name" value="Znf_SWIM"/>
</dbReference>
<keyword evidence="1" id="KW-0863">Zinc-finger</keyword>
<evidence type="ECO:0000313" key="4">
    <source>
        <dbReference type="EMBL" id="KZX19681.1"/>
    </source>
</evidence>
<evidence type="ECO:0000256" key="2">
    <source>
        <dbReference type="SAM" id="MobiDB-lite"/>
    </source>
</evidence>